<dbReference type="GO" id="GO:0004377">
    <property type="term" value="F:GDP-Man:Man(3)GlcNAc(2)-PP-Dol alpha-1,2-mannosyltransferase activity"/>
    <property type="evidence" value="ECO:0007669"/>
    <property type="project" value="InterPro"/>
</dbReference>
<sequence>MRAAIHNPYLDTLGGGERYSMAVARVLLNHEVSVDIEWKDPSIQRKLEERFGVGLEGANIIPDVKRGDGYDVCFWVSDGSIPTLKARKNFLHFQFPFKDVNGRSLLNKMKLFRINKVICNSLFTKGYIDNEFGVEGIVIYPPIDTASLNPGTKENLILFVGRFSQLTQAKNQHILIQAFKRFFDSGYKDWQLVLAGGVEVGVDNYLNRLEKSTQGYPVKIVKSPSFRQLKDLYSRAKLFWSATGFGVNAQKDPLGLEHFGITAVEAMAAGAVPIIFNAGGHKEIVKHEKDGFLWETLAQLLKYTKIALEDKSVLKKLSLQARQDASRFSYDSFEKSFLEVL</sequence>
<dbReference type="SUPFAM" id="SSF53756">
    <property type="entry name" value="UDP-Glycosyltransferase/glycogen phosphorylase"/>
    <property type="match status" value="1"/>
</dbReference>
<dbReference type="InterPro" id="IPR038013">
    <property type="entry name" value="ALG11"/>
</dbReference>
<dbReference type="Pfam" id="PF00534">
    <property type="entry name" value="Glycos_transf_1"/>
    <property type="match status" value="1"/>
</dbReference>
<evidence type="ECO:0000313" key="3">
    <source>
        <dbReference type="Proteomes" id="UP000176198"/>
    </source>
</evidence>
<dbReference type="EMBL" id="MGFJ01000006">
    <property type="protein sequence ID" value="OGM03117.1"/>
    <property type="molecule type" value="Genomic_DNA"/>
</dbReference>
<feature type="domain" description="Glycosyl transferase family 1" evidence="1">
    <location>
        <begin position="147"/>
        <end position="323"/>
    </location>
</feature>
<dbReference type="PANTHER" id="PTHR45919:SF1">
    <property type="entry name" value="GDP-MAN:MAN(3)GLCNAC(2)-PP-DOL ALPHA-1,2-MANNOSYLTRANSFERASE"/>
    <property type="match status" value="1"/>
</dbReference>
<organism evidence="2 3">
    <name type="scientific">Candidatus Woesebacteria bacterium GWA1_41_8</name>
    <dbReference type="NCBI Taxonomy" id="1802471"/>
    <lineage>
        <taxon>Bacteria</taxon>
        <taxon>Candidatus Woeseibacteriota</taxon>
    </lineage>
</organism>
<name>A0A1F7WKR6_9BACT</name>
<accession>A0A1F7WKR6</accession>
<evidence type="ECO:0000313" key="2">
    <source>
        <dbReference type="EMBL" id="OGM03117.1"/>
    </source>
</evidence>
<reference evidence="2 3" key="1">
    <citation type="journal article" date="2016" name="Nat. Commun.">
        <title>Thousands of microbial genomes shed light on interconnected biogeochemical processes in an aquifer system.</title>
        <authorList>
            <person name="Anantharaman K."/>
            <person name="Brown C.T."/>
            <person name="Hug L.A."/>
            <person name="Sharon I."/>
            <person name="Castelle C.J."/>
            <person name="Probst A.J."/>
            <person name="Thomas B.C."/>
            <person name="Singh A."/>
            <person name="Wilkins M.J."/>
            <person name="Karaoz U."/>
            <person name="Brodie E.L."/>
            <person name="Williams K.H."/>
            <person name="Hubbard S.S."/>
            <person name="Banfield J.F."/>
        </authorList>
    </citation>
    <scope>NUCLEOTIDE SEQUENCE [LARGE SCALE GENOMIC DNA]</scope>
</reference>
<gene>
    <name evidence="2" type="ORF">A2115_03440</name>
</gene>
<comment type="caution">
    <text evidence="2">The sequence shown here is derived from an EMBL/GenBank/DDBJ whole genome shotgun (WGS) entry which is preliminary data.</text>
</comment>
<dbReference type="InterPro" id="IPR001296">
    <property type="entry name" value="Glyco_trans_1"/>
</dbReference>
<dbReference type="AlphaFoldDB" id="A0A1F7WKR6"/>
<protein>
    <recommendedName>
        <fullName evidence="1">Glycosyl transferase family 1 domain-containing protein</fullName>
    </recommendedName>
</protein>
<evidence type="ECO:0000259" key="1">
    <source>
        <dbReference type="Pfam" id="PF00534"/>
    </source>
</evidence>
<proteinExistence type="predicted"/>
<dbReference type="STRING" id="1802471.A2115_03440"/>
<dbReference type="Gene3D" id="3.40.50.2000">
    <property type="entry name" value="Glycogen Phosphorylase B"/>
    <property type="match status" value="1"/>
</dbReference>
<dbReference type="GO" id="GO:0006487">
    <property type="term" value="P:protein N-linked glycosylation"/>
    <property type="evidence" value="ECO:0007669"/>
    <property type="project" value="TreeGrafter"/>
</dbReference>
<dbReference type="GO" id="GO:0016020">
    <property type="term" value="C:membrane"/>
    <property type="evidence" value="ECO:0007669"/>
    <property type="project" value="TreeGrafter"/>
</dbReference>
<dbReference type="CDD" id="cd03801">
    <property type="entry name" value="GT4_PimA-like"/>
    <property type="match status" value="1"/>
</dbReference>
<dbReference type="PANTHER" id="PTHR45919">
    <property type="entry name" value="GDP-MAN:MAN(3)GLCNAC(2)-PP-DOL ALPHA-1,2-MANNOSYLTRANSFERASE"/>
    <property type="match status" value="1"/>
</dbReference>
<dbReference type="Proteomes" id="UP000176198">
    <property type="component" value="Unassembled WGS sequence"/>
</dbReference>